<feature type="non-terminal residue" evidence="1">
    <location>
        <position position="37"/>
    </location>
</feature>
<reference evidence="2" key="1">
    <citation type="submission" date="2016-11" db="EMBL/GenBank/DDBJ databases">
        <authorList>
            <person name="Varghese N."/>
            <person name="Submissions S."/>
        </authorList>
    </citation>
    <scope>NUCLEOTIDE SEQUENCE [LARGE SCALE GENOMIC DNA]</scope>
    <source>
        <strain evidence="2">DSM 26884</strain>
    </source>
</reference>
<dbReference type="EMBL" id="FQZN01000014">
    <property type="protein sequence ID" value="SHJ07615.1"/>
    <property type="molecule type" value="Genomic_DNA"/>
</dbReference>
<name>A0A1M6GCD7_9BACE</name>
<keyword evidence="2" id="KW-1185">Reference proteome</keyword>
<proteinExistence type="predicted"/>
<organism evidence="1 2">
    <name type="scientific">Bacteroides stercorirosoris</name>
    <dbReference type="NCBI Taxonomy" id="871324"/>
    <lineage>
        <taxon>Bacteria</taxon>
        <taxon>Pseudomonadati</taxon>
        <taxon>Bacteroidota</taxon>
        <taxon>Bacteroidia</taxon>
        <taxon>Bacteroidales</taxon>
        <taxon>Bacteroidaceae</taxon>
        <taxon>Bacteroides</taxon>
    </lineage>
</organism>
<protein>
    <submittedName>
        <fullName evidence="1">Uncharacterized protein</fullName>
    </submittedName>
</protein>
<gene>
    <name evidence="1" type="ORF">SAMN05444350_114123</name>
</gene>
<dbReference type="Proteomes" id="UP000184192">
    <property type="component" value="Unassembled WGS sequence"/>
</dbReference>
<evidence type="ECO:0000313" key="2">
    <source>
        <dbReference type="Proteomes" id="UP000184192"/>
    </source>
</evidence>
<evidence type="ECO:0000313" key="1">
    <source>
        <dbReference type="EMBL" id="SHJ07615.1"/>
    </source>
</evidence>
<sequence length="37" mass="4443">MPSNRNLHKLLRVIFPEVLMEYFEISGWHDDSVKIEV</sequence>
<accession>A0A1M6GCD7</accession>
<dbReference type="AlphaFoldDB" id="A0A1M6GCD7"/>